<name>A0ABS2D9R6_9SPHN</name>
<dbReference type="EMBL" id="JAFEMC010000004">
    <property type="protein sequence ID" value="MBM6577633.1"/>
    <property type="molecule type" value="Genomic_DNA"/>
</dbReference>
<comment type="pathway">
    <text evidence="1 7">Cell wall biogenesis; peptidoglycan biosynthesis.</text>
</comment>
<dbReference type="SUPFAM" id="SSF141523">
    <property type="entry name" value="L,D-transpeptidase catalytic domain-like"/>
    <property type="match status" value="1"/>
</dbReference>
<dbReference type="Pfam" id="PF03734">
    <property type="entry name" value="YkuD"/>
    <property type="match status" value="1"/>
</dbReference>
<dbReference type="InterPro" id="IPR045380">
    <property type="entry name" value="LD_TPept_scaffold_dom"/>
</dbReference>
<dbReference type="Gene3D" id="1.10.101.10">
    <property type="entry name" value="PGBD-like superfamily/PGBD"/>
    <property type="match status" value="1"/>
</dbReference>
<dbReference type="CDD" id="cd16913">
    <property type="entry name" value="YkuD_like"/>
    <property type="match status" value="1"/>
</dbReference>
<comment type="similarity">
    <text evidence="2">Belongs to the YkuD family.</text>
</comment>
<dbReference type="InterPro" id="IPR002477">
    <property type="entry name" value="Peptidoglycan-bd-like"/>
</dbReference>
<dbReference type="InterPro" id="IPR038063">
    <property type="entry name" value="Transpep_catalytic_dom"/>
</dbReference>
<dbReference type="PANTHER" id="PTHR41533:SF2">
    <property type="entry name" value="BLR7131 PROTEIN"/>
    <property type="match status" value="1"/>
</dbReference>
<keyword evidence="4 7" id="KW-0133">Cell shape</keyword>
<keyword evidence="6 7" id="KW-0961">Cell wall biogenesis/degradation</keyword>
<feature type="active site" description="Nucleophile" evidence="7">
    <location>
        <position position="411"/>
    </location>
</feature>
<keyword evidence="3" id="KW-0808">Transferase</keyword>
<dbReference type="PANTHER" id="PTHR41533">
    <property type="entry name" value="L,D-TRANSPEPTIDASE HI_1667-RELATED"/>
    <property type="match status" value="1"/>
</dbReference>
<dbReference type="Pfam" id="PF20142">
    <property type="entry name" value="Scaffold"/>
    <property type="match status" value="1"/>
</dbReference>
<evidence type="ECO:0000256" key="7">
    <source>
        <dbReference type="PROSITE-ProRule" id="PRU01373"/>
    </source>
</evidence>
<feature type="active site" description="Proton donor/acceptor" evidence="7">
    <location>
        <position position="392"/>
    </location>
</feature>
<evidence type="ECO:0000256" key="4">
    <source>
        <dbReference type="ARBA" id="ARBA00022960"/>
    </source>
</evidence>
<gene>
    <name evidence="10" type="ORF">ILT43_14720</name>
</gene>
<reference evidence="10 11" key="1">
    <citation type="submission" date="2020-12" db="EMBL/GenBank/DDBJ databases">
        <title>Sphingomonas sp.</title>
        <authorList>
            <person name="Kim M.K."/>
        </authorList>
    </citation>
    <scope>NUCLEOTIDE SEQUENCE [LARGE SCALE GENOMIC DNA]</scope>
    <source>
        <strain evidence="10 11">BT552</strain>
    </source>
</reference>
<dbReference type="Gene3D" id="2.40.440.10">
    <property type="entry name" value="L,D-transpeptidase catalytic domain-like"/>
    <property type="match status" value="1"/>
</dbReference>
<keyword evidence="8" id="KW-0732">Signal</keyword>
<sequence length="500" mass="54242">MMTTMHSHSPLLTRYRWKTTLWILLAAWSWSAASQAQDVAPLAPTPVPEVVPPPPMPQPVALPQLSTGQLIQLASLVGKDAVAQGLSDTPPAVPTDNDGLVRAALDHAKAVHSGRLAEADFQRDWAMRPTAYDPLPAFRNAVASDRLAAWIASLPPPYAGYDTLVAGLARYRAIAAADGWTMMTPGPELAFGMTGARVTALRRRLAVEDLQVTGSGDRFDASLLEAVRRAQRRYGLNPSGKVGAQTLAALNVPVDARIRQIKANMERWRWLPPELAKNRVQVNIAAAVLTLFDGDAPVLSMKAVTGRPGDETPMISSQIHSIVLNPPWNVPSGIANRELWPKEKASPGYLVRNGFRIIEAPDGTKRLQQSSERSALGKFKFDFANAFSVYLHDTPAQSGFARFDRLASHGCVRLEKPAVLAKALMSSTPEWTPDAIDKAVATGKTVRAKVADPVAVYLLYWTAFANPAGQVSFRSDPYTWDGTLATKIEARSARQALAAR</sequence>
<dbReference type="RefSeq" id="WP_204199736.1">
    <property type="nucleotide sequence ID" value="NZ_JAFEMC010000004.1"/>
</dbReference>
<dbReference type="SUPFAM" id="SSF47090">
    <property type="entry name" value="PGBD-like"/>
    <property type="match status" value="1"/>
</dbReference>
<evidence type="ECO:0000256" key="2">
    <source>
        <dbReference type="ARBA" id="ARBA00005992"/>
    </source>
</evidence>
<dbReference type="InterPro" id="IPR005490">
    <property type="entry name" value="LD_TPept_cat_dom"/>
</dbReference>
<dbReference type="InterPro" id="IPR052905">
    <property type="entry name" value="LD-transpeptidase_YkuD-like"/>
</dbReference>
<evidence type="ECO:0000313" key="10">
    <source>
        <dbReference type="EMBL" id="MBM6577633.1"/>
    </source>
</evidence>
<organism evidence="10 11">
    <name type="scientific">Sphingomonas longa</name>
    <dbReference type="NCBI Taxonomy" id="2778730"/>
    <lineage>
        <taxon>Bacteria</taxon>
        <taxon>Pseudomonadati</taxon>
        <taxon>Pseudomonadota</taxon>
        <taxon>Alphaproteobacteria</taxon>
        <taxon>Sphingomonadales</taxon>
        <taxon>Sphingomonadaceae</taxon>
        <taxon>Sphingomonas</taxon>
    </lineage>
</organism>
<keyword evidence="11" id="KW-1185">Reference proteome</keyword>
<keyword evidence="5 7" id="KW-0573">Peptidoglycan synthesis</keyword>
<feature type="chain" id="PRO_5046109874" evidence="8">
    <location>
        <begin position="37"/>
        <end position="500"/>
    </location>
</feature>
<dbReference type="InterPro" id="IPR036365">
    <property type="entry name" value="PGBD-like_sf"/>
</dbReference>
<evidence type="ECO:0000256" key="3">
    <source>
        <dbReference type="ARBA" id="ARBA00022679"/>
    </source>
</evidence>
<proteinExistence type="inferred from homology"/>
<comment type="caution">
    <text evidence="10">The sequence shown here is derived from an EMBL/GenBank/DDBJ whole genome shotgun (WGS) entry which is preliminary data.</text>
</comment>
<dbReference type="Pfam" id="PF01471">
    <property type="entry name" value="PG_binding_1"/>
    <property type="match status" value="1"/>
</dbReference>
<accession>A0ABS2D9R6</accession>
<feature type="signal peptide" evidence="8">
    <location>
        <begin position="1"/>
        <end position="36"/>
    </location>
</feature>
<evidence type="ECO:0000256" key="8">
    <source>
        <dbReference type="SAM" id="SignalP"/>
    </source>
</evidence>
<dbReference type="PROSITE" id="PS52029">
    <property type="entry name" value="LD_TPASE"/>
    <property type="match status" value="1"/>
</dbReference>
<evidence type="ECO:0000256" key="1">
    <source>
        <dbReference type="ARBA" id="ARBA00004752"/>
    </source>
</evidence>
<evidence type="ECO:0000256" key="6">
    <source>
        <dbReference type="ARBA" id="ARBA00023316"/>
    </source>
</evidence>
<evidence type="ECO:0000313" key="11">
    <source>
        <dbReference type="Proteomes" id="UP000763641"/>
    </source>
</evidence>
<dbReference type="Proteomes" id="UP000763641">
    <property type="component" value="Unassembled WGS sequence"/>
</dbReference>
<protein>
    <submittedName>
        <fullName evidence="10">L,D-transpeptidase family protein</fullName>
    </submittedName>
</protein>
<evidence type="ECO:0000256" key="5">
    <source>
        <dbReference type="ARBA" id="ARBA00022984"/>
    </source>
</evidence>
<dbReference type="InterPro" id="IPR036366">
    <property type="entry name" value="PGBDSf"/>
</dbReference>
<evidence type="ECO:0000259" key="9">
    <source>
        <dbReference type="PROSITE" id="PS52029"/>
    </source>
</evidence>
<feature type="domain" description="L,D-TPase catalytic" evidence="9">
    <location>
        <begin position="278"/>
        <end position="457"/>
    </location>
</feature>